<feature type="transmembrane region" description="Helical" evidence="1">
    <location>
        <begin position="47"/>
        <end position="69"/>
    </location>
</feature>
<dbReference type="Proteomes" id="UP001176468">
    <property type="component" value="Unassembled WGS sequence"/>
</dbReference>
<keyword evidence="1" id="KW-0472">Membrane</keyword>
<comment type="caution">
    <text evidence="3">The sequence shown here is derived from an EMBL/GenBank/DDBJ whole genome shotgun (WGS) entry which is preliminary data.</text>
</comment>
<keyword evidence="2" id="KW-0732">Signal</keyword>
<dbReference type="RefSeq" id="WP_304561587.1">
    <property type="nucleotide sequence ID" value="NZ_JAUQSZ010000008.1"/>
</dbReference>
<sequence length="105" mass="10732">MRKALLRVFVACSGMITSTQAFAQESLSDPAGSGVIVSAVRWLQGTLLGTVATVVAIIAVAAVGLMMLTGRINWRYGATVIVGCFILFGAASIVAGIQSTATLGN</sequence>
<keyword evidence="1" id="KW-1133">Transmembrane helix</keyword>
<feature type="signal peptide" evidence="2">
    <location>
        <begin position="1"/>
        <end position="23"/>
    </location>
</feature>
<evidence type="ECO:0000313" key="3">
    <source>
        <dbReference type="EMBL" id="MDO7843131.1"/>
    </source>
</evidence>
<organism evidence="3 4">
    <name type="scientific">Sphingomonas immobilis</name>
    <dbReference type="NCBI Taxonomy" id="3063997"/>
    <lineage>
        <taxon>Bacteria</taxon>
        <taxon>Pseudomonadati</taxon>
        <taxon>Pseudomonadota</taxon>
        <taxon>Alphaproteobacteria</taxon>
        <taxon>Sphingomonadales</taxon>
        <taxon>Sphingomonadaceae</taxon>
        <taxon>Sphingomonas</taxon>
    </lineage>
</organism>
<evidence type="ECO:0000313" key="4">
    <source>
        <dbReference type="Proteomes" id="UP001176468"/>
    </source>
</evidence>
<dbReference type="Pfam" id="PF04956">
    <property type="entry name" value="TrbC"/>
    <property type="match status" value="1"/>
</dbReference>
<keyword evidence="4" id="KW-1185">Reference proteome</keyword>
<evidence type="ECO:0000256" key="2">
    <source>
        <dbReference type="SAM" id="SignalP"/>
    </source>
</evidence>
<feature type="chain" id="PRO_5045211674" evidence="2">
    <location>
        <begin position="24"/>
        <end position="105"/>
    </location>
</feature>
<name>A0ABT8ZZY1_9SPHN</name>
<feature type="transmembrane region" description="Helical" evidence="1">
    <location>
        <begin position="76"/>
        <end position="97"/>
    </location>
</feature>
<accession>A0ABT8ZZY1</accession>
<gene>
    <name evidence="3" type="ORF">Q5H94_12425</name>
</gene>
<proteinExistence type="predicted"/>
<reference evidence="3" key="1">
    <citation type="submission" date="2023-07" db="EMBL/GenBank/DDBJ databases">
        <authorList>
            <person name="Kim M.K."/>
        </authorList>
    </citation>
    <scope>NUCLEOTIDE SEQUENCE</scope>
    <source>
        <strain evidence="3">CA1-15</strain>
    </source>
</reference>
<protein>
    <submittedName>
        <fullName evidence="3">TrbC/VirB2 family protein</fullName>
    </submittedName>
</protein>
<keyword evidence="1" id="KW-0812">Transmembrane</keyword>
<dbReference type="EMBL" id="JAUQSZ010000008">
    <property type="protein sequence ID" value="MDO7843131.1"/>
    <property type="molecule type" value="Genomic_DNA"/>
</dbReference>
<dbReference type="InterPro" id="IPR007039">
    <property type="entry name" value="TrbC/VirB2"/>
</dbReference>
<evidence type="ECO:0000256" key="1">
    <source>
        <dbReference type="SAM" id="Phobius"/>
    </source>
</evidence>